<name>A0AA42BR03_9BACI</name>
<dbReference type="RefSeq" id="WP_254758898.1">
    <property type="nucleotide sequence ID" value="NZ_JANCLT010000004.1"/>
</dbReference>
<feature type="region of interest" description="Disordered" evidence="1">
    <location>
        <begin position="46"/>
        <end position="96"/>
    </location>
</feature>
<dbReference type="Proteomes" id="UP001156102">
    <property type="component" value="Unassembled WGS sequence"/>
</dbReference>
<comment type="caution">
    <text evidence="2">The sequence shown here is derived from an EMBL/GenBank/DDBJ whole genome shotgun (WGS) entry which is preliminary data.</text>
</comment>
<gene>
    <name evidence="2" type="ORF">NK662_10640</name>
</gene>
<proteinExistence type="predicted"/>
<evidence type="ECO:0000256" key="1">
    <source>
        <dbReference type="SAM" id="MobiDB-lite"/>
    </source>
</evidence>
<sequence length="96" mass="10273">MLMALSALAALLWLLLPSIRQASWQDIIGFLPVPVLIYGLLSGIRKKQVTESRPAAKRGRKPAAKKKEGQSLTRKAPTGKAKAQPAVNKKSKAAGS</sequence>
<evidence type="ECO:0000313" key="2">
    <source>
        <dbReference type="EMBL" id="MCP8968994.1"/>
    </source>
</evidence>
<evidence type="ECO:0000313" key="3">
    <source>
        <dbReference type="Proteomes" id="UP001156102"/>
    </source>
</evidence>
<accession>A0AA42BR03</accession>
<feature type="compositionally biased region" description="Basic residues" evidence="1">
    <location>
        <begin position="55"/>
        <end position="64"/>
    </location>
</feature>
<organism evidence="2 3">
    <name type="scientific">Ectobacillus ponti</name>
    <dbReference type="NCBI Taxonomy" id="2961894"/>
    <lineage>
        <taxon>Bacteria</taxon>
        <taxon>Bacillati</taxon>
        <taxon>Bacillota</taxon>
        <taxon>Bacilli</taxon>
        <taxon>Bacillales</taxon>
        <taxon>Bacillaceae</taxon>
        <taxon>Ectobacillus</taxon>
    </lineage>
</organism>
<protein>
    <submittedName>
        <fullName evidence="2">Uncharacterized protein</fullName>
    </submittedName>
</protein>
<dbReference type="EMBL" id="JANCLT010000004">
    <property type="protein sequence ID" value="MCP8968994.1"/>
    <property type="molecule type" value="Genomic_DNA"/>
</dbReference>
<keyword evidence="3" id="KW-1185">Reference proteome</keyword>
<dbReference type="AlphaFoldDB" id="A0AA42BR03"/>
<reference evidence="2" key="1">
    <citation type="submission" date="2022-07" db="EMBL/GenBank/DDBJ databases">
        <authorList>
            <person name="Li W.-J."/>
            <person name="Deng Q.-Q."/>
        </authorList>
    </citation>
    <scope>NUCLEOTIDE SEQUENCE</scope>
    <source>
        <strain evidence="2">SYSU M60031</strain>
    </source>
</reference>